<dbReference type="InterPro" id="IPR036259">
    <property type="entry name" value="MFS_trans_sf"/>
</dbReference>
<keyword evidence="8" id="KW-1185">Reference proteome</keyword>
<dbReference type="Gene3D" id="1.20.1250.20">
    <property type="entry name" value="MFS general substrate transporter like domains"/>
    <property type="match status" value="1"/>
</dbReference>
<protein>
    <submittedName>
        <fullName evidence="7">MFS transporter</fullName>
    </submittedName>
</protein>
<feature type="transmembrane region" description="Helical" evidence="5">
    <location>
        <begin position="415"/>
        <end position="436"/>
    </location>
</feature>
<feature type="transmembrane region" description="Helical" evidence="5">
    <location>
        <begin position="181"/>
        <end position="201"/>
    </location>
</feature>
<dbReference type="PROSITE" id="PS50850">
    <property type="entry name" value="MFS"/>
    <property type="match status" value="1"/>
</dbReference>
<accession>A0ABS5W5Z8</accession>
<evidence type="ECO:0000256" key="2">
    <source>
        <dbReference type="ARBA" id="ARBA00022692"/>
    </source>
</evidence>
<comment type="caution">
    <text evidence="7">The sequence shown here is derived from an EMBL/GenBank/DDBJ whole genome shotgun (WGS) entry which is preliminary data.</text>
</comment>
<feature type="transmembrane region" description="Helical" evidence="5">
    <location>
        <begin position="62"/>
        <end position="80"/>
    </location>
</feature>
<proteinExistence type="predicted"/>
<dbReference type="EMBL" id="JAHFVK010000002">
    <property type="protein sequence ID" value="MBT2134911.1"/>
    <property type="molecule type" value="Genomic_DNA"/>
</dbReference>
<evidence type="ECO:0000313" key="8">
    <source>
        <dbReference type="Proteomes" id="UP000811255"/>
    </source>
</evidence>
<feature type="transmembrane region" description="Helical" evidence="5">
    <location>
        <begin position="324"/>
        <end position="342"/>
    </location>
</feature>
<dbReference type="SUPFAM" id="SSF103473">
    <property type="entry name" value="MFS general substrate transporter"/>
    <property type="match status" value="1"/>
</dbReference>
<evidence type="ECO:0000259" key="6">
    <source>
        <dbReference type="PROSITE" id="PS50850"/>
    </source>
</evidence>
<feature type="transmembrane region" description="Helical" evidence="5">
    <location>
        <begin position="117"/>
        <end position="137"/>
    </location>
</feature>
<feature type="transmembrane region" description="Helical" evidence="5">
    <location>
        <begin position="149"/>
        <end position="169"/>
    </location>
</feature>
<dbReference type="Proteomes" id="UP000811255">
    <property type="component" value="Unassembled WGS sequence"/>
</dbReference>
<dbReference type="InterPro" id="IPR011701">
    <property type="entry name" value="MFS"/>
</dbReference>
<evidence type="ECO:0000256" key="4">
    <source>
        <dbReference type="ARBA" id="ARBA00023136"/>
    </source>
</evidence>
<sequence>MAGATGGTNPIQVIDDNPMSFRQWVVIVLMILLNALDGFDVLSSAFAAPGISEEWGIPRSELGIVLSAELVGMGFGSLILGGVADKIGRKPAMLLCLVVMAVGMYMAHAATGVSELTIWRLITGLGIGGMLAATNAVTAETSNKKDRSLAMALYVIGYPLGGVIGGFAAQSWLLVDYDWRAVFLFGAIVTAVMIPLVMLLVPETPAFYAARRPEGALAKINKSLRALRQPEIAELPPVPETVAKPKVTDILSNPRLRPVTLLLAFGYMFHTLTFYFILKFAVQIVHDAGFTQPEAASTLTVANIGGAVGGAIFGFALKKWDIKGPTIAAAVLGSAAVAAFGMGSDTLWGWRIAAFLTMFFLNAAIVGYYAAFARGFPAYARATGTGFVLGVGRAGAAGSPIIAGFLFTALGNEQLLTVSIVMSLGAIIGAGLLWLLPMRDADADLGISTAEAAR</sequence>
<feature type="transmembrane region" description="Helical" evidence="5">
    <location>
        <begin position="92"/>
        <end position="111"/>
    </location>
</feature>
<feature type="transmembrane region" description="Helical" evidence="5">
    <location>
        <begin position="259"/>
        <end position="278"/>
    </location>
</feature>
<feature type="transmembrane region" description="Helical" evidence="5">
    <location>
        <begin position="348"/>
        <end position="372"/>
    </location>
</feature>
<keyword evidence="3 5" id="KW-1133">Transmembrane helix</keyword>
<feature type="domain" description="Major facilitator superfamily (MFS) profile" evidence="6">
    <location>
        <begin position="26"/>
        <end position="441"/>
    </location>
</feature>
<keyword evidence="2 5" id="KW-0812">Transmembrane</keyword>
<keyword evidence="4 5" id="KW-0472">Membrane</keyword>
<feature type="transmembrane region" description="Helical" evidence="5">
    <location>
        <begin position="298"/>
        <end position="317"/>
    </location>
</feature>
<gene>
    <name evidence="7" type="ORF">KK137_11255</name>
</gene>
<feature type="transmembrane region" description="Helical" evidence="5">
    <location>
        <begin position="24"/>
        <end position="42"/>
    </location>
</feature>
<dbReference type="PANTHER" id="PTHR23508:SF10">
    <property type="entry name" value="CARBOXYLIC ACID TRANSPORTER PROTEIN HOMOLOG"/>
    <property type="match status" value="1"/>
</dbReference>
<evidence type="ECO:0000256" key="3">
    <source>
        <dbReference type="ARBA" id="ARBA00022989"/>
    </source>
</evidence>
<feature type="transmembrane region" description="Helical" evidence="5">
    <location>
        <begin position="384"/>
        <end position="409"/>
    </location>
</feature>
<name>A0ABS5W5Z8_9SPHN</name>
<dbReference type="PANTHER" id="PTHR23508">
    <property type="entry name" value="CARBOXYLIC ACID TRANSPORTER PROTEIN HOMOLOG"/>
    <property type="match status" value="1"/>
</dbReference>
<evidence type="ECO:0000313" key="7">
    <source>
        <dbReference type="EMBL" id="MBT2134911.1"/>
    </source>
</evidence>
<dbReference type="Pfam" id="PF07690">
    <property type="entry name" value="MFS_1"/>
    <property type="match status" value="1"/>
</dbReference>
<organism evidence="7 8">
    <name type="scientific">Croceibacterium selenioxidans</name>
    <dbReference type="NCBI Taxonomy" id="2838833"/>
    <lineage>
        <taxon>Bacteria</taxon>
        <taxon>Pseudomonadati</taxon>
        <taxon>Pseudomonadota</taxon>
        <taxon>Alphaproteobacteria</taxon>
        <taxon>Sphingomonadales</taxon>
        <taxon>Erythrobacteraceae</taxon>
        <taxon>Croceibacterium</taxon>
    </lineage>
</organism>
<evidence type="ECO:0000256" key="5">
    <source>
        <dbReference type="SAM" id="Phobius"/>
    </source>
</evidence>
<reference evidence="7 8" key="1">
    <citation type="submission" date="2021-05" db="EMBL/GenBank/DDBJ databases">
        <title>Croceibacterium sp. LX-88 genome sequence.</title>
        <authorList>
            <person name="Luo X."/>
        </authorList>
    </citation>
    <scope>NUCLEOTIDE SEQUENCE [LARGE SCALE GENOMIC DNA]</scope>
    <source>
        <strain evidence="7 8">LX-88</strain>
    </source>
</reference>
<comment type="subcellular location">
    <subcellularLocation>
        <location evidence="1">Membrane</location>
        <topology evidence="1">Multi-pass membrane protein</topology>
    </subcellularLocation>
</comment>
<dbReference type="RefSeq" id="WP_214536517.1">
    <property type="nucleotide sequence ID" value="NZ_JAHFVK010000002.1"/>
</dbReference>
<evidence type="ECO:0000256" key="1">
    <source>
        <dbReference type="ARBA" id="ARBA00004141"/>
    </source>
</evidence>
<dbReference type="InterPro" id="IPR020846">
    <property type="entry name" value="MFS_dom"/>
</dbReference>